<dbReference type="KEGG" id="sphk:SKP52_01395"/>
<dbReference type="HOGENOM" id="CLU_010745_0_1_5"/>
<evidence type="ECO:0000256" key="2">
    <source>
        <dbReference type="ARBA" id="ARBA00022448"/>
    </source>
</evidence>
<dbReference type="Pfam" id="PF07660">
    <property type="entry name" value="STN"/>
    <property type="match status" value="1"/>
</dbReference>
<accession>A0A0A7PB82</accession>
<sequence length="867" mass="92794">MVRMRSRSRFRCALLAAVAIGTLVPGASALAQEQRRIEYKIEAGDLGEALKAVSRQSGKEIIFTSEAVLGRHAPALHGTYSVDEAVRVLLEGSDLAAQFRKDVIIIRGRSEPSGDLADRSAGQADIVVTGSHIRGGEPVSPLVVTTRGEIKSRGINDLGTFARSLVQNYAGGQNPTIPGGGQGTSENVSSSSTLNFRGLGADATLTLVNGHRVAYDAMSQGVDISALPLAAIDRVEVLTDGSSALYGSDAVGGVANVILRKDFNGAIASARFGGATDGGDSERQFNVVTGKRWYGGGFMAAYDYRDIAPITAGQRSYTRSNDPSDTLQAGQKQHSIVVAGHQQISDRISFELDAQFNNRKSRLCVNYTVTDGCLGSGADIRISTRSWTTSPSLKLALSNDWELKLAGTLGESRAKQLAYVAFGNVPYLTQQGVYTNRLKAIEANAEGPLFELPGGSARLAAGAGVREAKFILDIGTVEQGGVRPTLAFTQAQTTTYGFGELFLPLIAPNNNIDLVNRLTLTAAARYEDISHVGNVVTPKLGLIYAPIRDVMFKFSWGKSFKAPTQYQQGRPRSAYSQVGDTQFFPTSPTPGTVLYLSGGNPELKPERATNLTATATFTPLFISGLRIDASYFHISYRDRAVSPIPQNSQAFSPIYNAYVTLNPSRDQVLAALSSATTLYNQGGGDPAAANVVAIVNNYLQNAAIQKIDGIDLALDYGIDLGSRDKLNVHGAASYLTSKQQLSANQPVVQLAGILYRPPHWRASSSLEWKHQTISLSGIFSYIGGTFDNRLQPYENVGDFKTVDLVAQFETPSGHSAISNISFSISALNIFNEKPAYIRTTAAGGYHYDASNYSIVGRSLSISISKSF</sequence>
<reference evidence="14 15" key="1">
    <citation type="journal article" date="2015" name="Int. J. Syst. Evol. Microbiol.">
        <title>Description of Sphingopyxis fribergensis sp. nov. - a soil bacterium with the ability to degrade styrene and phenylacetic acid.</title>
        <authorList>
            <person name="Oelschlagel M."/>
            <person name="Ruckert C."/>
            <person name="Kalinowski J."/>
            <person name="Schmidt G."/>
            <person name="Schlomann M."/>
            <person name="Tischler D."/>
        </authorList>
    </citation>
    <scope>NUCLEOTIDE SEQUENCE [LARGE SCALE GENOMIC DNA]</scope>
    <source>
        <strain evidence="14 15">Kp5.2</strain>
    </source>
</reference>
<evidence type="ECO:0000256" key="9">
    <source>
        <dbReference type="ARBA" id="ARBA00023237"/>
    </source>
</evidence>
<evidence type="ECO:0000256" key="6">
    <source>
        <dbReference type="ARBA" id="ARBA00023004"/>
    </source>
</evidence>
<gene>
    <name evidence="14" type="ORF">SKP52_01395</name>
</gene>
<evidence type="ECO:0000313" key="14">
    <source>
        <dbReference type="EMBL" id="AJA07220.1"/>
    </source>
</evidence>
<dbReference type="Proteomes" id="UP000030907">
    <property type="component" value="Chromosome"/>
</dbReference>
<feature type="chain" id="PRO_5002042195" evidence="12">
    <location>
        <begin position="32"/>
        <end position="867"/>
    </location>
</feature>
<dbReference type="Pfam" id="PF07715">
    <property type="entry name" value="Plug"/>
    <property type="match status" value="1"/>
</dbReference>
<keyword evidence="5 10" id="KW-0812">Transmembrane</keyword>
<comment type="similarity">
    <text evidence="10 11">Belongs to the TonB-dependent receptor family.</text>
</comment>
<keyword evidence="12" id="KW-0732">Signal</keyword>
<evidence type="ECO:0000256" key="7">
    <source>
        <dbReference type="ARBA" id="ARBA00023077"/>
    </source>
</evidence>
<keyword evidence="8 10" id="KW-0472">Membrane</keyword>
<keyword evidence="7 11" id="KW-0798">TonB box</keyword>
<dbReference type="Gene3D" id="2.40.170.20">
    <property type="entry name" value="TonB-dependent receptor, beta-barrel domain"/>
    <property type="match status" value="1"/>
</dbReference>
<dbReference type="Gene3D" id="3.55.50.30">
    <property type="match status" value="1"/>
</dbReference>
<dbReference type="AlphaFoldDB" id="A0A0A7PB82"/>
<evidence type="ECO:0000256" key="10">
    <source>
        <dbReference type="PROSITE-ProRule" id="PRU01360"/>
    </source>
</evidence>
<name>A0A0A7PB82_9SPHN</name>
<keyword evidence="9 10" id="KW-0998">Cell outer membrane</keyword>
<keyword evidence="4" id="KW-0406">Ion transport</keyword>
<dbReference type="InterPro" id="IPR011662">
    <property type="entry name" value="Secretin/TonB_short_N"/>
</dbReference>
<dbReference type="CDD" id="cd01347">
    <property type="entry name" value="ligand_gated_channel"/>
    <property type="match status" value="1"/>
</dbReference>
<dbReference type="Pfam" id="PF00593">
    <property type="entry name" value="TonB_dep_Rec_b-barrel"/>
    <property type="match status" value="1"/>
</dbReference>
<keyword evidence="14" id="KW-0675">Receptor</keyword>
<evidence type="ECO:0000256" key="4">
    <source>
        <dbReference type="ARBA" id="ARBA00022496"/>
    </source>
</evidence>
<feature type="domain" description="Secretin/TonB short N-terminal" evidence="13">
    <location>
        <begin position="59"/>
        <end position="109"/>
    </location>
</feature>
<evidence type="ECO:0000256" key="1">
    <source>
        <dbReference type="ARBA" id="ARBA00004571"/>
    </source>
</evidence>
<keyword evidence="2 10" id="KW-0813">Transport</keyword>
<organism evidence="14 15">
    <name type="scientific">Sphingopyxis fribergensis</name>
    <dbReference type="NCBI Taxonomy" id="1515612"/>
    <lineage>
        <taxon>Bacteria</taxon>
        <taxon>Pseudomonadati</taxon>
        <taxon>Pseudomonadota</taxon>
        <taxon>Alphaproteobacteria</taxon>
        <taxon>Sphingomonadales</taxon>
        <taxon>Sphingomonadaceae</taxon>
        <taxon>Sphingopyxis</taxon>
    </lineage>
</organism>
<dbReference type="PROSITE" id="PS52016">
    <property type="entry name" value="TONB_DEPENDENT_REC_3"/>
    <property type="match status" value="1"/>
</dbReference>
<dbReference type="GO" id="GO:0009279">
    <property type="term" value="C:cell outer membrane"/>
    <property type="evidence" value="ECO:0007669"/>
    <property type="project" value="UniProtKB-SubCell"/>
</dbReference>
<evidence type="ECO:0000256" key="12">
    <source>
        <dbReference type="SAM" id="SignalP"/>
    </source>
</evidence>
<dbReference type="InterPro" id="IPR000531">
    <property type="entry name" value="Beta-barrel_TonB"/>
</dbReference>
<proteinExistence type="inferred from homology"/>
<evidence type="ECO:0000256" key="3">
    <source>
        <dbReference type="ARBA" id="ARBA00022452"/>
    </source>
</evidence>
<dbReference type="InterPro" id="IPR012910">
    <property type="entry name" value="Plug_dom"/>
</dbReference>
<feature type="signal peptide" evidence="12">
    <location>
        <begin position="1"/>
        <end position="31"/>
    </location>
</feature>
<dbReference type="GO" id="GO:0006826">
    <property type="term" value="P:iron ion transport"/>
    <property type="evidence" value="ECO:0007669"/>
    <property type="project" value="UniProtKB-KW"/>
</dbReference>
<evidence type="ECO:0000313" key="15">
    <source>
        <dbReference type="Proteomes" id="UP000030907"/>
    </source>
</evidence>
<keyword evidence="3 10" id="KW-1134">Transmembrane beta strand</keyword>
<dbReference type="InterPro" id="IPR039426">
    <property type="entry name" value="TonB-dep_rcpt-like"/>
</dbReference>
<keyword evidence="6" id="KW-0408">Iron</keyword>
<evidence type="ECO:0000256" key="8">
    <source>
        <dbReference type="ARBA" id="ARBA00023136"/>
    </source>
</evidence>
<dbReference type="PANTHER" id="PTHR47234:SF3">
    <property type="entry name" value="SECRETIN_TONB SHORT N-TERMINAL DOMAIN-CONTAINING PROTEIN"/>
    <property type="match status" value="1"/>
</dbReference>
<comment type="subcellular location">
    <subcellularLocation>
        <location evidence="1 10">Cell outer membrane</location>
        <topology evidence="1 10">Multi-pass membrane protein</topology>
    </subcellularLocation>
</comment>
<dbReference type="STRING" id="1515612.SKP52_01395"/>
<dbReference type="InterPro" id="IPR037066">
    <property type="entry name" value="Plug_dom_sf"/>
</dbReference>
<keyword evidence="15" id="KW-1185">Reference proteome</keyword>
<protein>
    <submittedName>
        <fullName evidence="14">TonB-dependent receptor</fullName>
    </submittedName>
</protein>
<dbReference type="InterPro" id="IPR036942">
    <property type="entry name" value="Beta-barrel_TonB_sf"/>
</dbReference>
<dbReference type="SMART" id="SM00965">
    <property type="entry name" value="STN"/>
    <property type="match status" value="1"/>
</dbReference>
<evidence type="ECO:0000256" key="11">
    <source>
        <dbReference type="RuleBase" id="RU003357"/>
    </source>
</evidence>
<keyword evidence="4" id="KW-0410">Iron transport</keyword>
<evidence type="ECO:0000256" key="5">
    <source>
        <dbReference type="ARBA" id="ARBA00022692"/>
    </source>
</evidence>
<dbReference type="SUPFAM" id="SSF56935">
    <property type="entry name" value="Porins"/>
    <property type="match status" value="1"/>
</dbReference>
<dbReference type="EMBL" id="CP009122">
    <property type="protein sequence ID" value="AJA07220.1"/>
    <property type="molecule type" value="Genomic_DNA"/>
</dbReference>
<evidence type="ECO:0000259" key="13">
    <source>
        <dbReference type="SMART" id="SM00965"/>
    </source>
</evidence>
<dbReference type="PANTHER" id="PTHR47234">
    <property type="match status" value="1"/>
</dbReference>
<dbReference type="Gene3D" id="2.170.130.10">
    <property type="entry name" value="TonB-dependent receptor, plug domain"/>
    <property type="match status" value="1"/>
</dbReference>